<dbReference type="Gene3D" id="1.10.3210.10">
    <property type="entry name" value="Hypothetical protein af1432"/>
    <property type="match status" value="1"/>
</dbReference>
<dbReference type="AlphaFoldDB" id="A0A9D1QC40"/>
<evidence type="ECO:0000313" key="3">
    <source>
        <dbReference type="Proteomes" id="UP000823933"/>
    </source>
</evidence>
<dbReference type="Proteomes" id="UP000823933">
    <property type="component" value="Unassembled WGS sequence"/>
</dbReference>
<protein>
    <submittedName>
        <fullName evidence="2">HD domain-containing protein</fullName>
    </submittedName>
</protein>
<dbReference type="SUPFAM" id="SSF109604">
    <property type="entry name" value="HD-domain/PDEase-like"/>
    <property type="match status" value="1"/>
</dbReference>
<dbReference type="Pfam" id="PF01966">
    <property type="entry name" value="HD"/>
    <property type="match status" value="1"/>
</dbReference>
<dbReference type="SMART" id="SM00471">
    <property type="entry name" value="HDc"/>
    <property type="match status" value="1"/>
</dbReference>
<dbReference type="EMBL" id="DXHQ01000100">
    <property type="protein sequence ID" value="HIW09417.1"/>
    <property type="molecule type" value="Genomic_DNA"/>
</dbReference>
<evidence type="ECO:0000313" key="2">
    <source>
        <dbReference type="EMBL" id="HIW09417.1"/>
    </source>
</evidence>
<organism evidence="2 3">
    <name type="scientific">Candidatus Faecalibacterium intestinigallinarum</name>
    <dbReference type="NCBI Taxonomy" id="2838581"/>
    <lineage>
        <taxon>Bacteria</taxon>
        <taxon>Bacillati</taxon>
        <taxon>Bacillota</taxon>
        <taxon>Clostridia</taxon>
        <taxon>Eubacteriales</taxon>
        <taxon>Oscillospiraceae</taxon>
        <taxon>Faecalibacterium</taxon>
    </lineage>
</organism>
<feature type="domain" description="HD/PDEase" evidence="1">
    <location>
        <begin position="34"/>
        <end position="163"/>
    </location>
</feature>
<proteinExistence type="predicted"/>
<evidence type="ECO:0000259" key="1">
    <source>
        <dbReference type="SMART" id="SM00471"/>
    </source>
</evidence>
<sequence length="168" mass="19698">MGLSETEREHLRCILQQYEEDPRVLEMDNYIQHGCVTTYQHCWNVARVSFWINRRFHVGADERALAVGALLHDFYLYDWHCEGRFQHCSGLRTLFKMHGFIHPLLARENAERCFALTPKVGNIIRSHMWPLTLFHAPSCREAVIVCIADKYCAVLEAMYRNRQKAICA</sequence>
<dbReference type="InterPro" id="IPR006674">
    <property type="entry name" value="HD_domain"/>
</dbReference>
<reference evidence="2" key="1">
    <citation type="journal article" date="2021" name="PeerJ">
        <title>Extensive microbial diversity within the chicken gut microbiome revealed by metagenomics and culture.</title>
        <authorList>
            <person name="Gilroy R."/>
            <person name="Ravi A."/>
            <person name="Getino M."/>
            <person name="Pursley I."/>
            <person name="Horton D.L."/>
            <person name="Alikhan N.F."/>
            <person name="Baker D."/>
            <person name="Gharbi K."/>
            <person name="Hall N."/>
            <person name="Watson M."/>
            <person name="Adriaenssens E.M."/>
            <person name="Foster-Nyarko E."/>
            <person name="Jarju S."/>
            <person name="Secka A."/>
            <person name="Antonio M."/>
            <person name="Oren A."/>
            <person name="Chaudhuri R.R."/>
            <person name="La Ragione R."/>
            <person name="Hildebrand F."/>
            <person name="Pallen M.J."/>
        </authorList>
    </citation>
    <scope>NUCLEOTIDE SEQUENCE</scope>
    <source>
        <strain evidence="2">ChiHcolR34-3080</strain>
    </source>
</reference>
<reference evidence="2" key="2">
    <citation type="submission" date="2021-04" db="EMBL/GenBank/DDBJ databases">
        <authorList>
            <person name="Gilroy R."/>
        </authorList>
    </citation>
    <scope>NUCLEOTIDE SEQUENCE</scope>
    <source>
        <strain evidence="2">ChiHcolR34-3080</strain>
    </source>
</reference>
<accession>A0A9D1QC40</accession>
<comment type="caution">
    <text evidence="2">The sequence shown here is derived from an EMBL/GenBank/DDBJ whole genome shotgun (WGS) entry which is preliminary data.</text>
</comment>
<name>A0A9D1QC40_9FIRM</name>
<gene>
    <name evidence="2" type="ORF">H9890_08485</name>
</gene>
<dbReference type="CDD" id="cd00077">
    <property type="entry name" value="HDc"/>
    <property type="match status" value="1"/>
</dbReference>
<dbReference type="InterPro" id="IPR003607">
    <property type="entry name" value="HD/PDEase_dom"/>
</dbReference>